<dbReference type="Pfam" id="PF12680">
    <property type="entry name" value="SnoaL_2"/>
    <property type="match status" value="1"/>
</dbReference>
<dbReference type="Proteomes" id="UP000281738">
    <property type="component" value="Unassembled WGS sequence"/>
</dbReference>
<organism evidence="2 3">
    <name type="scientific">Nocardioides aurantiacus</name>
    <dbReference type="NCBI Taxonomy" id="86796"/>
    <lineage>
        <taxon>Bacteria</taxon>
        <taxon>Bacillati</taxon>
        <taxon>Actinomycetota</taxon>
        <taxon>Actinomycetes</taxon>
        <taxon>Propionibacteriales</taxon>
        <taxon>Nocardioidaceae</taxon>
        <taxon>Nocardioides</taxon>
    </lineage>
</organism>
<comment type="caution">
    <text evidence="2">The sequence shown here is derived from an EMBL/GenBank/DDBJ whole genome shotgun (WGS) entry which is preliminary data.</text>
</comment>
<sequence>MIHELAEVYRQYLDEVAWITRSGAWGTYADLFGEDAVFHRSGFRDVRGRESIRAMILTETTTLPGSLIERTDVLWHALDLRRGLVVQEMRHVARDPGDGSHHQALATSVLRLGADGLWARLDVVHSPEAYRSMYRKWALAAHRSGRDDEAHRVRELLEVAHPVV</sequence>
<dbReference type="EMBL" id="RKHO01000001">
    <property type="protein sequence ID" value="ROR89370.1"/>
    <property type="molecule type" value="Genomic_DNA"/>
</dbReference>
<evidence type="ECO:0000313" key="2">
    <source>
        <dbReference type="EMBL" id="ROR89370.1"/>
    </source>
</evidence>
<keyword evidence="3" id="KW-1185">Reference proteome</keyword>
<name>A0A3N2CPC1_9ACTN</name>
<evidence type="ECO:0000313" key="3">
    <source>
        <dbReference type="Proteomes" id="UP000281738"/>
    </source>
</evidence>
<proteinExistence type="predicted"/>
<dbReference type="AlphaFoldDB" id="A0A3N2CPC1"/>
<accession>A0A3N2CPC1</accession>
<protein>
    <recommendedName>
        <fullName evidence="1">SnoaL-like domain-containing protein</fullName>
    </recommendedName>
</protein>
<dbReference type="InterPro" id="IPR037401">
    <property type="entry name" value="SnoaL-like"/>
</dbReference>
<dbReference type="RefSeq" id="WP_123388739.1">
    <property type="nucleotide sequence ID" value="NZ_RKHO01000001.1"/>
</dbReference>
<dbReference type="InterPro" id="IPR032710">
    <property type="entry name" value="NTF2-like_dom_sf"/>
</dbReference>
<feature type="domain" description="SnoaL-like" evidence="1">
    <location>
        <begin position="22"/>
        <end position="120"/>
    </location>
</feature>
<dbReference type="Gene3D" id="3.10.450.50">
    <property type="match status" value="1"/>
</dbReference>
<dbReference type="SUPFAM" id="SSF54427">
    <property type="entry name" value="NTF2-like"/>
    <property type="match status" value="1"/>
</dbReference>
<reference evidence="2 3" key="1">
    <citation type="submission" date="2018-11" db="EMBL/GenBank/DDBJ databases">
        <title>Sequencing the genomes of 1000 actinobacteria strains.</title>
        <authorList>
            <person name="Klenk H.-P."/>
        </authorList>
    </citation>
    <scope>NUCLEOTIDE SEQUENCE [LARGE SCALE GENOMIC DNA]</scope>
    <source>
        <strain evidence="2 3">DSM 12652</strain>
    </source>
</reference>
<evidence type="ECO:0000259" key="1">
    <source>
        <dbReference type="Pfam" id="PF12680"/>
    </source>
</evidence>
<dbReference type="OrthoDB" id="4713913at2"/>
<gene>
    <name evidence="2" type="ORF">EDD33_0191</name>
</gene>